<keyword evidence="3" id="KW-1185">Reference proteome</keyword>
<name>A0A9W7D0T1_9STRA</name>
<sequence>MVEHREAILEQLHAVQVQRRRLRRRRLTRQHTWTGKSNAKFFYHRICTKFGDNIIHELKQTNGHTERGPADKANIFADAGFPIMNYNNVDRKSIDEYVERFKNGWAKPDLSGMDNRITETEVEAAIRKCKRGKAGGPDKLGNNWYKDHSKALTPLLTTLYNRWIEEGKFPARFQQGYIFSIKKKGDSSEPLTYRLIDLLNSEIHTAINLFEAAKHMCKTDYALSDAQALLLDFAKSYDTPNRHFLLPVLRAKGFPPNFCRTVEVTHSNTTATFLANGNPSLVPVNRAIRQGCPLAPLLLILAVDLLYDELEATADACGIMFHGQDGYFRLHVSGYADDTTIYIKHRNLQTEVIAAVSRFSESSGLQVNIDKSIAIPLGELKPRSNFGYDGSMPIAAQLETRYLGHWVGNENTTTAAWKKAFSALTVRLALAMEKTNSIVQRADIANPIIIPKLLYIAQHAWPTIAIVREAEIRLKTFLWHSSFALPQGRVKGWINAGALELPRNEGGLSIPNIGVELHALSAQTVGAWALESSRIVRLVGDVLRSRHGVKWPLITPVWRGQAPVNIRASMWINGSNWVARSLPPIFAEAIISNQIALLAKCQRRHGVTARWINGELVRDLRSILDAVQSSARSLDEGFGHFNAESVLQLQMRDLPLLTL</sequence>
<evidence type="ECO:0000259" key="1">
    <source>
        <dbReference type="PROSITE" id="PS50878"/>
    </source>
</evidence>
<dbReference type="EMBL" id="BSXT01002787">
    <property type="protein sequence ID" value="GMF50901.1"/>
    <property type="molecule type" value="Genomic_DNA"/>
</dbReference>
<comment type="caution">
    <text evidence="2">The sequence shown here is derived from an EMBL/GenBank/DDBJ whole genome shotgun (WGS) entry which is preliminary data.</text>
</comment>
<proteinExistence type="predicted"/>
<dbReference type="AlphaFoldDB" id="A0A9W7D0T1"/>
<evidence type="ECO:0000313" key="2">
    <source>
        <dbReference type="EMBL" id="GMF50901.1"/>
    </source>
</evidence>
<dbReference type="Proteomes" id="UP001165121">
    <property type="component" value="Unassembled WGS sequence"/>
</dbReference>
<reference evidence="2" key="1">
    <citation type="submission" date="2023-04" db="EMBL/GenBank/DDBJ databases">
        <title>Phytophthora fragariaefolia NBRC 109709.</title>
        <authorList>
            <person name="Ichikawa N."/>
            <person name="Sato H."/>
            <person name="Tonouchi N."/>
        </authorList>
    </citation>
    <scope>NUCLEOTIDE SEQUENCE</scope>
    <source>
        <strain evidence="2">NBRC 109709</strain>
    </source>
</reference>
<gene>
    <name evidence="2" type="ORF">Pfra01_002041900</name>
</gene>
<dbReference type="OrthoDB" id="167162at2759"/>
<feature type="domain" description="Reverse transcriptase" evidence="1">
    <location>
        <begin position="162"/>
        <end position="407"/>
    </location>
</feature>
<evidence type="ECO:0000313" key="3">
    <source>
        <dbReference type="Proteomes" id="UP001165121"/>
    </source>
</evidence>
<organism evidence="2 3">
    <name type="scientific">Phytophthora fragariaefolia</name>
    <dbReference type="NCBI Taxonomy" id="1490495"/>
    <lineage>
        <taxon>Eukaryota</taxon>
        <taxon>Sar</taxon>
        <taxon>Stramenopiles</taxon>
        <taxon>Oomycota</taxon>
        <taxon>Peronosporomycetes</taxon>
        <taxon>Peronosporales</taxon>
        <taxon>Peronosporaceae</taxon>
        <taxon>Phytophthora</taxon>
    </lineage>
</organism>
<dbReference type="PROSITE" id="PS50878">
    <property type="entry name" value="RT_POL"/>
    <property type="match status" value="1"/>
</dbReference>
<dbReference type="InterPro" id="IPR000477">
    <property type="entry name" value="RT_dom"/>
</dbReference>
<dbReference type="PANTHER" id="PTHR19446">
    <property type="entry name" value="REVERSE TRANSCRIPTASES"/>
    <property type="match status" value="1"/>
</dbReference>
<protein>
    <submittedName>
        <fullName evidence="2">Unnamed protein product</fullName>
    </submittedName>
</protein>
<dbReference type="Pfam" id="PF00078">
    <property type="entry name" value="RVT_1"/>
    <property type="match status" value="1"/>
</dbReference>
<accession>A0A9W7D0T1</accession>